<dbReference type="Pfam" id="PF07703">
    <property type="entry name" value="A2M_BRD"/>
    <property type="match status" value="1"/>
</dbReference>
<dbReference type="InterPro" id="IPR050473">
    <property type="entry name" value="A2M/Complement_sys"/>
</dbReference>
<dbReference type="Gene3D" id="2.60.40.1940">
    <property type="match status" value="1"/>
</dbReference>
<dbReference type="FunFam" id="2.60.40.1940:FF:000001">
    <property type="entry name" value="Complement component C3"/>
    <property type="match status" value="1"/>
</dbReference>
<dbReference type="InterPro" id="IPR011625">
    <property type="entry name" value="A2M_N_BRD"/>
</dbReference>
<dbReference type="GO" id="GO:0004866">
    <property type="term" value="F:endopeptidase inhibitor activity"/>
    <property type="evidence" value="ECO:0007669"/>
    <property type="project" value="InterPro"/>
</dbReference>
<dbReference type="CDD" id="cd00017">
    <property type="entry name" value="ANATO"/>
    <property type="match status" value="1"/>
</dbReference>
<dbReference type="SUPFAM" id="SSF47686">
    <property type="entry name" value="Anaphylotoxins (complement system)"/>
    <property type="match status" value="1"/>
</dbReference>
<dbReference type="SUPFAM" id="SSF50242">
    <property type="entry name" value="TIMP-like"/>
    <property type="match status" value="1"/>
</dbReference>
<organism evidence="7 8">
    <name type="scientific">Alligator mississippiensis</name>
    <name type="common">American alligator</name>
    <dbReference type="NCBI Taxonomy" id="8496"/>
    <lineage>
        <taxon>Eukaryota</taxon>
        <taxon>Metazoa</taxon>
        <taxon>Chordata</taxon>
        <taxon>Craniata</taxon>
        <taxon>Vertebrata</taxon>
        <taxon>Euteleostomi</taxon>
        <taxon>Archelosauria</taxon>
        <taxon>Archosauria</taxon>
        <taxon>Crocodylia</taxon>
        <taxon>Alligatoridae</taxon>
        <taxon>Alligatorinae</taxon>
        <taxon>Alligator</taxon>
    </lineage>
</organism>
<dbReference type="Pfam" id="PF00207">
    <property type="entry name" value="A2M"/>
    <property type="match status" value="1"/>
</dbReference>
<comment type="subcellular location">
    <subcellularLocation>
        <location evidence="1">Secreted</location>
    </subcellularLocation>
</comment>
<dbReference type="PROSITE" id="PS01178">
    <property type="entry name" value="ANAPHYLATOXIN_2"/>
    <property type="match status" value="1"/>
</dbReference>
<keyword evidence="8" id="KW-1185">Reference proteome</keyword>
<dbReference type="Gene3D" id="6.20.50.160">
    <property type="match status" value="1"/>
</dbReference>
<evidence type="ECO:0000256" key="2">
    <source>
        <dbReference type="ARBA" id="ARBA00022525"/>
    </source>
</evidence>
<dbReference type="FunFam" id="2.60.40.690:FF:000002">
    <property type="entry name" value="Complement C4 isoform-A"/>
    <property type="match status" value="1"/>
</dbReference>
<dbReference type="SMART" id="SM01359">
    <property type="entry name" value="A2M_N_2"/>
    <property type="match status" value="1"/>
</dbReference>
<dbReference type="Pfam" id="PF01835">
    <property type="entry name" value="MG2"/>
    <property type="match status" value="1"/>
</dbReference>
<dbReference type="Gene3D" id="2.40.50.120">
    <property type="match status" value="1"/>
</dbReference>
<dbReference type="InterPro" id="IPR008930">
    <property type="entry name" value="Terpenoid_cyclase/PrenylTrfase"/>
</dbReference>
<dbReference type="Proteomes" id="UP000050525">
    <property type="component" value="Unassembled WGS sequence"/>
</dbReference>
<evidence type="ECO:0000256" key="3">
    <source>
        <dbReference type="ARBA" id="ARBA00022966"/>
    </source>
</evidence>
<dbReference type="InterPro" id="IPR000020">
    <property type="entry name" value="Anaphylatoxin/fibulin"/>
</dbReference>
<dbReference type="KEGG" id="amj:102568973"/>
<dbReference type="Pfam" id="PF22661">
    <property type="entry name" value="CO4A-B_CUB_C"/>
    <property type="match status" value="1"/>
</dbReference>
<dbReference type="SUPFAM" id="SSF49410">
    <property type="entry name" value="Alpha-macroglobulin receptor domain"/>
    <property type="match status" value="1"/>
</dbReference>
<dbReference type="SMART" id="SM00104">
    <property type="entry name" value="ANATO"/>
    <property type="match status" value="1"/>
</dbReference>
<dbReference type="PROSITE" id="PS00477">
    <property type="entry name" value="ALPHA_2_MACROGLOBULIN"/>
    <property type="match status" value="1"/>
</dbReference>
<name>A0A151NUM2_ALLMI</name>
<keyword evidence="4" id="KW-1015">Disulfide bond</keyword>
<dbReference type="Pfam" id="PF17789">
    <property type="entry name" value="MG4"/>
    <property type="match status" value="1"/>
</dbReference>
<keyword evidence="2" id="KW-0964">Secreted</keyword>
<dbReference type="Gene3D" id="2.60.120.1540">
    <property type="match status" value="2"/>
</dbReference>
<dbReference type="Pfam" id="PF07678">
    <property type="entry name" value="TED_complement"/>
    <property type="match status" value="1"/>
</dbReference>
<evidence type="ECO:0000259" key="6">
    <source>
        <dbReference type="PROSITE" id="PS50189"/>
    </source>
</evidence>
<dbReference type="InterPro" id="IPR040839">
    <property type="entry name" value="MG4"/>
</dbReference>
<sequence length="1597" mass="176187">MARSPQLPPPGTAALRLGWSGRRGQLLVQTDKPIYTPRQRVHFRVFALDQSLRPTNEPVVISVLNSQGLQVRRVQRVPFNWVIADQLSIPDIAPPGTWRIIARFADALESNTSAEFEVMKYVLPNFEVRLVPDRSFLLVTDDSGSDLQINLHVRFTYGKGVTGAAFLRFGISDGTGGHVFIRGLEQQVTVTEGEASVMLRRALLVEKVGRPLRDLVGTRLYIAATVIETASGEMEEAELNSVRFVTSPWTVDLSGTERHFVPGAPFPVLARVTQADGSPAPRVPVRITAEVIGDASPPPLPQELVANEQGVVLHQLNLPARATALTVTVQAGTIHPAVTSLRAKVTEAQAGGFLLIQAPRDRPARPGTTVSVVLKDISPVAPSHFYYLIVSRGAIVSAHWVTRSYSTVISVPITHALVPAFRLVAYYHLNGQVVANAVWIDVEDSCEGKLELGVASQSEALRPHETLALSISTDTRASVSLVAVDSAVYILNSRNRLTSAKVFEALNGHDLGCSPGGGANTLGVFTDAGLALRAGDLHSTIRTGHGCSMDAPRKKRSLEFQRKLQEKAGRYQGDERLQRCCRDGLTAVPMRRSCEDRAARIPSSATRCRRAFLDCCTFATNLRRQNWRRRPPGLARAQAMEDENEFFDDDFLQPRSVFPESWLWKTLTVEGTSRQSFLVPDSITTWEIQAVSMSPRTGLCVSSPLRVPVTQDFHVSLRLPYSVRRFEQLQITPVLYNHGPEPLDVRVQLELEEGICAPSGGGQQQVQVPGQGALAVPFSLVPLGAADIPITVSARGQFGVGDSITRTLHVEREGAPCLEEMTYSLDSADGHLRSLEIPGQVPSNVLPDGDFKMSVRVTADEAGDVLESALSPEGLSRLLRVPHGCAEQTMFFMAPGLYAMRYLDETEQWDQLSPDRKEEGLQNLRTGYERILTFRKEDGSYGAWLTRPSSTWLTAFVVRVLALSRQYQPVDEVGLRGSVRWLLRHQQPDGSFNDPQPIIHREMQGGVVGPQAVVSLTAFVAVALRQALVLYAAQESSDELEAARLAELRQVRDSLALACRYLAGAGEGLSPYPAAITAYALSLASSDRDAIAAASARLRALVTTSQDGTQMFWAAQGEAQGISATAVTVEATAYALLHLLLQNDLTIAPKVTRWLTEQRNYGGGFKSTQDTVVALDALSQYWISTYKQEDNALDVTVSTPGRSGGKRILLDRTQNHIQEELKFPLGSNIHVKVEGKGKGSLTVLKQYSVLDLRNTSCQSLELDVTVTGAIDYEDMGDYEYNYDYGDEAPAADAPLHAIHWFDARRRRRRDAADRSQREKEVHYTICIQRKPGAPISGMAIADITLLSGFQPHTADLDKLKDLVDRYISHYEVQGQRLLLYFETVPEVRDCVGFRAQQTVPVGMLQPAAATLYDFYEPGRQCSVFYNAPSRSKFISALCSNDVCQCAEGACSRKKRTLDDKVTEAERTEFACYSPRVQYGYEVQVLREEDQSGFRAYVTKVLEPLQFTGDVGVQVGQSRWFLVRASCRLRLAPGRRYLLMGQDGETRDAQGQLRYLLEEGSWVEELPDDRRCEATAYRNLCAQLRAFKEAYGQNGCKV</sequence>
<dbReference type="PROSITE" id="PS01177">
    <property type="entry name" value="ANAPHYLATOXIN_1"/>
    <property type="match status" value="1"/>
</dbReference>
<proteinExistence type="predicted"/>
<dbReference type="Gene3D" id="1.20.91.20">
    <property type="entry name" value="Anaphylotoxins (complement system)"/>
    <property type="match status" value="1"/>
</dbReference>
<dbReference type="PROSITE" id="PS50189">
    <property type="entry name" value="NTR"/>
    <property type="match status" value="1"/>
</dbReference>
<dbReference type="Pfam" id="PF07677">
    <property type="entry name" value="A2M_recep"/>
    <property type="match status" value="1"/>
</dbReference>
<dbReference type="PANTHER" id="PTHR11412:SF86">
    <property type="entry name" value="COMPLEMENT C4-A-RELATED"/>
    <property type="match status" value="1"/>
</dbReference>
<dbReference type="eggNOG" id="KOG1366">
    <property type="taxonomic scope" value="Eukaryota"/>
</dbReference>
<dbReference type="InterPro" id="IPR018081">
    <property type="entry name" value="Anaphylatoxin_comp_syst"/>
</dbReference>
<gene>
    <name evidence="7" type="primary">C5</name>
    <name evidence="7" type="ORF">Y1Q_0012307</name>
</gene>
<dbReference type="OrthoDB" id="6359008at2759"/>
<dbReference type="FunFam" id="2.60.40.10:FF:000155">
    <property type="entry name" value="complement C3 isoform X1"/>
    <property type="match status" value="1"/>
</dbReference>
<dbReference type="InterPro" id="IPR019742">
    <property type="entry name" value="MacrogloblnA2_CS"/>
</dbReference>
<keyword evidence="3" id="KW-0882">Thioester bond</keyword>
<feature type="domain" description="Anaphylatoxin-like" evidence="5">
    <location>
        <begin position="580"/>
        <end position="616"/>
    </location>
</feature>
<dbReference type="InterPro" id="IPR009048">
    <property type="entry name" value="A-macroglobulin_rcpt-bd"/>
</dbReference>
<dbReference type="InterPro" id="IPR001599">
    <property type="entry name" value="Macroglobln_a2"/>
</dbReference>
<dbReference type="InterPro" id="IPR013783">
    <property type="entry name" value="Ig-like_fold"/>
</dbReference>
<dbReference type="Pfam" id="PF17791">
    <property type="entry name" value="MG3"/>
    <property type="match status" value="1"/>
</dbReference>
<comment type="caution">
    <text evidence="7">The sequence shown here is derived from an EMBL/GenBank/DDBJ whole genome shotgun (WGS) entry which is preliminary data.</text>
</comment>
<dbReference type="Pfam" id="PF01821">
    <property type="entry name" value="ANATO"/>
    <property type="match status" value="1"/>
</dbReference>
<dbReference type="Gene3D" id="1.50.10.20">
    <property type="match status" value="1"/>
</dbReference>
<reference evidence="7 8" key="1">
    <citation type="journal article" date="2012" name="Genome Biol.">
        <title>Sequencing three crocodilian genomes to illuminate the evolution of archosaurs and amniotes.</title>
        <authorList>
            <person name="St John J.A."/>
            <person name="Braun E.L."/>
            <person name="Isberg S.R."/>
            <person name="Miles L.G."/>
            <person name="Chong A.Y."/>
            <person name="Gongora J."/>
            <person name="Dalzell P."/>
            <person name="Moran C."/>
            <person name="Bed'hom B."/>
            <person name="Abzhanov A."/>
            <person name="Burgess S.C."/>
            <person name="Cooksey A.M."/>
            <person name="Castoe T.A."/>
            <person name="Crawford N.G."/>
            <person name="Densmore L.D."/>
            <person name="Drew J.C."/>
            <person name="Edwards S.V."/>
            <person name="Faircloth B.C."/>
            <person name="Fujita M.K."/>
            <person name="Greenwold M.J."/>
            <person name="Hoffmann F.G."/>
            <person name="Howard J.M."/>
            <person name="Iguchi T."/>
            <person name="Janes D.E."/>
            <person name="Khan S.Y."/>
            <person name="Kohno S."/>
            <person name="de Koning A.J."/>
            <person name="Lance S.L."/>
            <person name="McCarthy F.M."/>
            <person name="McCormack J.E."/>
            <person name="Merchant M.E."/>
            <person name="Peterson D.G."/>
            <person name="Pollock D.D."/>
            <person name="Pourmand N."/>
            <person name="Raney B.J."/>
            <person name="Roessler K.A."/>
            <person name="Sanford J.R."/>
            <person name="Sawyer R.H."/>
            <person name="Schmidt C.J."/>
            <person name="Triplett E.W."/>
            <person name="Tuberville T.D."/>
            <person name="Venegas-Anaya M."/>
            <person name="Howard J.T."/>
            <person name="Jarvis E.D."/>
            <person name="Guillette L.J.Jr."/>
            <person name="Glenn T.C."/>
            <person name="Green R.E."/>
            <person name="Ray D.A."/>
        </authorList>
    </citation>
    <scope>NUCLEOTIDE SEQUENCE [LARGE SCALE GENOMIC DNA]</scope>
    <source>
        <strain evidence="7">KSC_2009_1</strain>
    </source>
</reference>
<dbReference type="InterPro" id="IPR008993">
    <property type="entry name" value="TIMP-like_OB-fold"/>
</dbReference>
<feature type="domain" description="NTR" evidence="6">
    <location>
        <begin position="1450"/>
        <end position="1595"/>
    </location>
</feature>
<dbReference type="FunFam" id="6.20.50.160:FF:000001">
    <property type="entry name" value="Complement component 4"/>
    <property type="match status" value="1"/>
</dbReference>
<dbReference type="GO" id="GO:0006956">
    <property type="term" value="P:complement activation"/>
    <property type="evidence" value="ECO:0007669"/>
    <property type="project" value="TreeGrafter"/>
</dbReference>
<dbReference type="EMBL" id="AKHW03001927">
    <property type="protein sequence ID" value="KYO40443.1"/>
    <property type="molecule type" value="Genomic_DNA"/>
</dbReference>
<dbReference type="Gene3D" id="2.60.40.1930">
    <property type="match status" value="3"/>
</dbReference>
<protein>
    <submittedName>
        <fullName evidence="7">Complement C5</fullName>
    </submittedName>
</protein>
<dbReference type="Gene3D" id="2.20.130.20">
    <property type="match status" value="1"/>
</dbReference>
<dbReference type="SMART" id="SM01419">
    <property type="entry name" value="Thiol-ester_cl"/>
    <property type="match status" value="1"/>
</dbReference>
<evidence type="ECO:0000259" key="5">
    <source>
        <dbReference type="PROSITE" id="PS01178"/>
    </source>
</evidence>
<dbReference type="CDD" id="cd02896">
    <property type="entry name" value="complement_C3_C4_C5"/>
    <property type="match status" value="1"/>
</dbReference>
<dbReference type="GO" id="GO:0005615">
    <property type="term" value="C:extracellular space"/>
    <property type="evidence" value="ECO:0007669"/>
    <property type="project" value="InterPro"/>
</dbReference>
<dbReference type="Gene3D" id="2.60.40.690">
    <property type="entry name" value="Alpha-macroglobulin, receptor-binding domain"/>
    <property type="match status" value="1"/>
</dbReference>
<dbReference type="SUPFAM" id="SSF48239">
    <property type="entry name" value="Terpenoid cyclases/Protein prenyltransferases"/>
    <property type="match status" value="1"/>
</dbReference>
<dbReference type="InterPro" id="IPR036595">
    <property type="entry name" value="A-macroglobulin_rcpt-bd_sf"/>
</dbReference>
<dbReference type="InterPro" id="IPR041555">
    <property type="entry name" value="MG3"/>
</dbReference>
<dbReference type="STRING" id="8496.A0A151NUM2"/>
<dbReference type="PANTHER" id="PTHR11412">
    <property type="entry name" value="MACROGLOBULIN / COMPLEMENT"/>
    <property type="match status" value="1"/>
</dbReference>
<evidence type="ECO:0000313" key="7">
    <source>
        <dbReference type="EMBL" id="KYO40443.1"/>
    </source>
</evidence>
<evidence type="ECO:0000256" key="1">
    <source>
        <dbReference type="ARBA" id="ARBA00004613"/>
    </source>
</evidence>
<dbReference type="InterPro" id="IPR018933">
    <property type="entry name" value="Netrin_module_non-TIMP"/>
</dbReference>
<dbReference type="SMART" id="SM00643">
    <property type="entry name" value="C345C"/>
    <property type="match status" value="1"/>
</dbReference>
<dbReference type="InterPro" id="IPR047565">
    <property type="entry name" value="Alpha-macroglob_thiol-ester_cl"/>
</dbReference>
<dbReference type="InterPro" id="IPR011626">
    <property type="entry name" value="Alpha-macroglobulin_TED"/>
</dbReference>
<dbReference type="InterPro" id="IPR001134">
    <property type="entry name" value="Netrin_domain"/>
</dbReference>
<dbReference type="Gene3D" id="2.60.40.10">
    <property type="entry name" value="Immunoglobulins"/>
    <property type="match status" value="2"/>
</dbReference>
<dbReference type="SMART" id="SM01360">
    <property type="entry name" value="A2M"/>
    <property type="match status" value="1"/>
</dbReference>
<evidence type="ECO:0000313" key="8">
    <source>
        <dbReference type="Proteomes" id="UP000050525"/>
    </source>
</evidence>
<dbReference type="Pfam" id="PF01759">
    <property type="entry name" value="NTR"/>
    <property type="match status" value="1"/>
</dbReference>
<dbReference type="InterPro" id="IPR002890">
    <property type="entry name" value="MG2"/>
</dbReference>
<dbReference type="SMART" id="SM01361">
    <property type="entry name" value="A2M_recep"/>
    <property type="match status" value="1"/>
</dbReference>
<accession>A0A151NUM2</accession>
<dbReference type="InterPro" id="IPR054587">
    <property type="entry name" value="CO4A-B_CUB_C"/>
</dbReference>
<evidence type="ECO:0000256" key="4">
    <source>
        <dbReference type="ARBA" id="ARBA00023157"/>
    </source>
</evidence>